<dbReference type="SMART" id="SM00332">
    <property type="entry name" value="PP2Cc"/>
    <property type="match status" value="1"/>
</dbReference>
<dbReference type="InterPro" id="IPR015655">
    <property type="entry name" value="PP2C"/>
</dbReference>
<dbReference type="GO" id="GO:0004722">
    <property type="term" value="F:protein serine/threonine phosphatase activity"/>
    <property type="evidence" value="ECO:0007669"/>
    <property type="project" value="InterPro"/>
</dbReference>
<dbReference type="InterPro" id="IPR036457">
    <property type="entry name" value="PPM-type-like_dom_sf"/>
</dbReference>
<evidence type="ECO:0000259" key="2">
    <source>
        <dbReference type="PROSITE" id="PS51746"/>
    </source>
</evidence>
<dbReference type="EMBL" id="QXDL01000148">
    <property type="protein sequence ID" value="RIH81814.1"/>
    <property type="molecule type" value="Genomic_DNA"/>
</dbReference>
<name>A0A399EAR7_9DEIN</name>
<dbReference type="Gene3D" id="3.60.40.10">
    <property type="entry name" value="PPM-type phosphatase domain"/>
    <property type="match status" value="1"/>
</dbReference>
<dbReference type="PANTHER" id="PTHR47992">
    <property type="entry name" value="PROTEIN PHOSPHATASE"/>
    <property type="match status" value="1"/>
</dbReference>
<dbReference type="InterPro" id="IPR001932">
    <property type="entry name" value="PPM-type_phosphatase-like_dom"/>
</dbReference>
<reference evidence="3 4" key="1">
    <citation type="submission" date="2018-08" db="EMBL/GenBank/DDBJ databases">
        <title>Meiothermus terrae DSM 26712 genome sequencing project.</title>
        <authorList>
            <person name="Da Costa M.S."/>
            <person name="Albuquerque L."/>
            <person name="Raposo P."/>
            <person name="Froufe H.J.C."/>
            <person name="Barroso C.S."/>
            <person name="Egas C."/>
        </authorList>
    </citation>
    <scope>NUCLEOTIDE SEQUENCE [LARGE SCALE GENOMIC DNA]</scope>
    <source>
        <strain evidence="3 4">DSM 26712</strain>
    </source>
</reference>
<gene>
    <name evidence="3" type="ORF">Mterra_02949</name>
</gene>
<dbReference type="Pfam" id="PF13672">
    <property type="entry name" value="PP2C_2"/>
    <property type="match status" value="1"/>
</dbReference>
<dbReference type="NCBIfam" id="NF033484">
    <property type="entry name" value="Stp1_PP2C_phos"/>
    <property type="match status" value="1"/>
</dbReference>
<dbReference type="SUPFAM" id="SSF81606">
    <property type="entry name" value="PP2C-like"/>
    <property type="match status" value="1"/>
</dbReference>
<organism evidence="3 4">
    <name type="scientific">Calidithermus terrae</name>
    <dbReference type="NCBI Taxonomy" id="1408545"/>
    <lineage>
        <taxon>Bacteria</taxon>
        <taxon>Thermotogati</taxon>
        <taxon>Deinococcota</taxon>
        <taxon>Deinococci</taxon>
        <taxon>Thermales</taxon>
        <taxon>Thermaceae</taxon>
        <taxon>Calidithermus</taxon>
    </lineage>
</organism>
<dbReference type="CDD" id="cd00143">
    <property type="entry name" value="PP2Cc"/>
    <property type="match status" value="1"/>
</dbReference>
<sequence length="322" mass="35133">MARPESVPVVLAAAQTDPGRKRDLNEDSVSYELTPYGGVFVVADGMGGHRTGEVASRLAVDHITANLRQDSPSPQNLVKAFEAANREIYTAGQAPESRGMGTTATALWLDLPYAILGHVGDSRAYLYRKGEMVQLTNDHSWVAERVRQGVLTEAEARNHRWRNVITNALGSFPQVRVDLIGLKVEPGDLFLLCSDGLTSVLDDPVIAEVLRNYPPEQAVPRLIALANEWGGPDNISVLVAAVGPHVPAQQRPYALAVEAAKGGPVNLQLGQEPEGVTTQVIEPERPRGFWRRWSNWLLLLLWGALLAYVLYSQFGPGKPINP</sequence>
<feature type="domain" description="PPM-type phosphatase" evidence="2">
    <location>
        <begin position="11"/>
        <end position="242"/>
    </location>
</feature>
<keyword evidence="1" id="KW-0812">Transmembrane</keyword>
<dbReference type="AlphaFoldDB" id="A0A399EAR7"/>
<accession>A0A399EAR7</accession>
<evidence type="ECO:0000313" key="4">
    <source>
        <dbReference type="Proteomes" id="UP000265715"/>
    </source>
</evidence>
<evidence type="ECO:0000313" key="3">
    <source>
        <dbReference type="EMBL" id="RIH81814.1"/>
    </source>
</evidence>
<protein>
    <recommendedName>
        <fullName evidence="2">PPM-type phosphatase domain-containing protein</fullName>
    </recommendedName>
</protein>
<keyword evidence="1" id="KW-1133">Transmembrane helix</keyword>
<dbReference type="SMART" id="SM00331">
    <property type="entry name" value="PP2C_SIG"/>
    <property type="match status" value="1"/>
</dbReference>
<keyword evidence="1" id="KW-0472">Membrane</keyword>
<evidence type="ECO:0000256" key="1">
    <source>
        <dbReference type="SAM" id="Phobius"/>
    </source>
</evidence>
<proteinExistence type="predicted"/>
<keyword evidence="3" id="KW-0378">Hydrolase</keyword>
<dbReference type="OrthoDB" id="9801841at2"/>
<dbReference type="RefSeq" id="WP_119315922.1">
    <property type="nucleotide sequence ID" value="NZ_QXDL01000148.1"/>
</dbReference>
<feature type="transmembrane region" description="Helical" evidence="1">
    <location>
        <begin position="293"/>
        <end position="311"/>
    </location>
</feature>
<dbReference type="Proteomes" id="UP000265715">
    <property type="component" value="Unassembled WGS sequence"/>
</dbReference>
<comment type="caution">
    <text evidence="3">The sequence shown here is derived from an EMBL/GenBank/DDBJ whole genome shotgun (WGS) entry which is preliminary data.</text>
</comment>
<dbReference type="PROSITE" id="PS51746">
    <property type="entry name" value="PPM_2"/>
    <property type="match status" value="1"/>
</dbReference>
<keyword evidence="4" id="KW-1185">Reference proteome</keyword>